<accession>A0A098DP58</accession>
<reference evidence="2 3" key="1">
    <citation type="journal article" date="2007" name="Science">
        <title>The Fusarium graminearum genome reveals a link between localized polymorphism and pathogen specialization.</title>
        <authorList>
            <person name="Cuomo C.A."/>
            <person name="Gueldener U."/>
            <person name="Xu J.-R."/>
            <person name="Trail F."/>
            <person name="Turgeon B.G."/>
            <person name="Di Pietro A."/>
            <person name="Walton J.D."/>
            <person name="Ma L.-J."/>
            <person name="Baker S.E."/>
            <person name="Rep M."/>
            <person name="Adam G."/>
            <person name="Antoniw J."/>
            <person name="Baldwin T."/>
            <person name="Calvo S.E."/>
            <person name="Chang Y.-L."/>
            <person name="DeCaprio D."/>
            <person name="Gale L.R."/>
            <person name="Gnerre S."/>
            <person name="Goswami R.S."/>
            <person name="Hammond-Kosack K."/>
            <person name="Harris L.J."/>
            <person name="Hilburn K."/>
            <person name="Kennell J.C."/>
            <person name="Kroken S."/>
            <person name="Magnuson J.K."/>
            <person name="Mannhaupt G."/>
            <person name="Mauceli E.W."/>
            <person name="Mewes H.-W."/>
            <person name="Mitterbauer R."/>
            <person name="Muehlbauer G."/>
            <person name="Muensterkoetter M."/>
            <person name="Nelson D."/>
            <person name="O'Donnell K."/>
            <person name="Ouellet T."/>
            <person name="Qi W."/>
            <person name="Quesneville H."/>
            <person name="Roncero M.I.G."/>
            <person name="Seong K.-Y."/>
            <person name="Tetko I.V."/>
            <person name="Urban M."/>
            <person name="Waalwijk C."/>
            <person name="Ward T.J."/>
            <person name="Yao J."/>
            <person name="Birren B.W."/>
            <person name="Kistler H.C."/>
        </authorList>
    </citation>
    <scope>NUCLEOTIDE SEQUENCE [LARGE SCALE GENOMIC DNA]</scope>
    <source>
        <strain evidence="3">ATCC MYA-4620 / CBS 123657 / FGSC 9075 / NRRL 31084 / PH-1</strain>
        <strain evidence="2">PH-1 / ATCC MYA-4620 / FGSC 9075 / NRRL 31084</strain>
    </source>
</reference>
<dbReference type="VEuPathDB" id="FungiDB:FGRAMPH1_01G27689"/>
<evidence type="ECO:0000313" key="1">
    <source>
        <dbReference type="EMBL" id="CEF83147.1"/>
    </source>
</evidence>
<reference evidence="1 3" key="3">
    <citation type="journal article" date="2015" name="BMC Genomics">
        <title>The completed genome sequence of the pathogenic ascomycete fungus Fusarium graminearum.</title>
        <authorList>
            <person name="King R."/>
            <person name="Urban M."/>
            <person name="Hammond-Kosack M.C."/>
            <person name="Hassani-Pak K."/>
            <person name="Hammond-Kosack K.E."/>
        </authorList>
    </citation>
    <scope>NUCLEOTIDE SEQUENCE [LARGE SCALE GENOMIC DNA]</scope>
    <source>
        <strain evidence="3">ATCC MYA-4620 / CBS 123657 / FGSC 9075 / NRRL 31084 / PH-1</strain>
        <strain evidence="1">PH-1</strain>
    </source>
</reference>
<name>I1S9J7_GIBZE</name>
<dbReference type="Proteomes" id="UP000070720">
    <property type="component" value="Chromosome 4"/>
</dbReference>
<sequence>MTPCHYPPNPDISNQVKLRWFRFDKADGKEEGCSRLSRTIAVCQTTNASQQDRRPVCVICQRQSQQDEGRRPVLGTISRDNIFFLKPVDNLYGCHNKETGYIMTAGQKGVIVKVVPVAHADDTPHATSLDHQWISVEKGA</sequence>
<keyword evidence="3" id="KW-1185">Reference proteome</keyword>
<reference evidence="2 3" key="2">
    <citation type="journal article" date="2010" name="Nature">
        <title>Comparative genomics reveals mobile pathogenicity chromosomes in Fusarium.</title>
        <authorList>
            <person name="Ma L.J."/>
            <person name="van der Does H.C."/>
            <person name="Borkovich K.A."/>
            <person name="Coleman J.J."/>
            <person name="Daboussi M.J."/>
            <person name="Di Pietro A."/>
            <person name="Dufresne M."/>
            <person name="Freitag M."/>
            <person name="Grabherr M."/>
            <person name="Henrissat B."/>
            <person name="Houterman P.M."/>
            <person name="Kang S."/>
            <person name="Shim W.B."/>
            <person name="Woloshuk C."/>
            <person name="Xie X."/>
            <person name="Xu J.R."/>
            <person name="Antoniw J."/>
            <person name="Baker S.E."/>
            <person name="Bluhm B.H."/>
            <person name="Breakspear A."/>
            <person name="Brown D.W."/>
            <person name="Butchko R.A."/>
            <person name="Chapman S."/>
            <person name="Coulson R."/>
            <person name="Coutinho P.M."/>
            <person name="Danchin E.G."/>
            <person name="Diener A."/>
            <person name="Gale L.R."/>
            <person name="Gardiner D.M."/>
            <person name="Goff S."/>
            <person name="Hammond-Kosack K.E."/>
            <person name="Hilburn K."/>
            <person name="Hua-Van A."/>
            <person name="Jonkers W."/>
            <person name="Kazan K."/>
            <person name="Kodira C.D."/>
            <person name="Koehrsen M."/>
            <person name="Kumar L."/>
            <person name="Lee Y.H."/>
            <person name="Li L."/>
            <person name="Manners J.M."/>
            <person name="Miranda-Saavedra D."/>
            <person name="Mukherjee M."/>
            <person name="Park G."/>
            <person name="Park J."/>
            <person name="Park S.Y."/>
            <person name="Proctor R.H."/>
            <person name="Regev A."/>
            <person name="Ruiz-Roldan M.C."/>
            <person name="Sain D."/>
            <person name="Sakthikumar S."/>
            <person name="Sykes S."/>
            <person name="Schwartz D.C."/>
            <person name="Turgeon B.G."/>
            <person name="Wapinski I."/>
            <person name="Yoder O."/>
            <person name="Young S."/>
            <person name="Zeng Q."/>
            <person name="Zhou S."/>
            <person name="Galagan J."/>
            <person name="Cuomo C.A."/>
            <person name="Kistler H.C."/>
            <person name="Rep M."/>
        </authorList>
    </citation>
    <scope>GENOME REANNOTATION</scope>
    <source>
        <strain evidence="3">ATCC MYA-4620 / CBS 123657 / FGSC 9075 / NRRL 31084 / PH-1</strain>
        <strain evidence="2">PH-1 / ATCC MYA-4620 / FGSC 9075 / NRRL 31084</strain>
    </source>
</reference>
<organism evidence="1 3">
    <name type="scientific">Gibberella zeae (strain ATCC MYA-4620 / CBS 123657 / FGSC 9075 / NRRL 31084 / PH-1)</name>
    <name type="common">Wheat head blight fungus</name>
    <name type="synonym">Fusarium graminearum</name>
    <dbReference type="NCBI Taxonomy" id="229533"/>
    <lineage>
        <taxon>Eukaryota</taxon>
        <taxon>Fungi</taxon>
        <taxon>Dikarya</taxon>
        <taxon>Ascomycota</taxon>
        <taxon>Pezizomycotina</taxon>
        <taxon>Sordariomycetes</taxon>
        <taxon>Hypocreomycetidae</taxon>
        <taxon>Hypocreales</taxon>
        <taxon>Nectriaceae</taxon>
        <taxon>Fusarium</taxon>
    </lineage>
</organism>
<dbReference type="EMBL" id="HG970335">
    <property type="protein sequence ID" value="CEF83147.1"/>
    <property type="molecule type" value="Genomic_DNA"/>
</dbReference>
<reference evidence="2" key="4">
    <citation type="submission" date="2017-01" db="UniProtKB">
        <authorList>
            <consortium name="EnsemblFungi"/>
        </authorList>
    </citation>
    <scope>IDENTIFICATION</scope>
    <source>
        <strain evidence="2">PH-1 / ATCC MYA-4620 / FGSC 9075 / NRRL 31084</strain>
    </source>
</reference>
<dbReference type="KEGG" id="fgr:FGSG_13528"/>
<gene>
    <name evidence="1" type="ORF">FGRAMPH1_01T27689</name>
</gene>
<evidence type="ECO:0000313" key="2">
    <source>
        <dbReference type="EnsemblFungi" id="CEF83147"/>
    </source>
</evidence>
<dbReference type="InParanoid" id="I1S9J7"/>
<protein>
    <submittedName>
        <fullName evidence="1">Chromosome 4, complete genome</fullName>
    </submittedName>
</protein>
<dbReference type="AlphaFoldDB" id="I1S9J7"/>
<dbReference type="RefSeq" id="XP_011328581.1">
    <property type="nucleotide sequence ID" value="XM_011330279.1"/>
</dbReference>
<dbReference type="EnsemblFungi" id="CEF83147">
    <property type="protein sequence ID" value="CEF83147"/>
    <property type="gene ID" value="FGRRES_13528"/>
</dbReference>
<proteinExistence type="predicted"/>
<evidence type="ECO:0000313" key="3">
    <source>
        <dbReference type="Proteomes" id="UP000070720"/>
    </source>
</evidence>
<dbReference type="HOGENOM" id="CLU_1835351_0_0_1"/>
<accession>I1S9J7</accession>